<keyword evidence="1" id="KW-0732">Signal</keyword>
<evidence type="ECO:0000313" key="3">
    <source>
        <dbReference type="Proteomes" id="UP000004358"/>
    </source>
</evidence>
<dbReference type="HOGENOM" id="CLU_1871406_0_0_0"/>
<feature type="chain" id="PRO_5002664181" description="Carboxypeptidase regulatory-like domain-containing protein" evidence="1">
    <location>
        <begin position="22"/>
        <end position="136"/>
    </location>
</feature>
<dbReference type="PROSITE" id="PS51257">
    <property type="entry name" value="PROKAR_LIPOPROTEIN"/>
    <property type="match status" value="1"/>
</dbReference>
<reference evidence="2 3" key="1">
    <citation type="submission" date="2006-02" db="EMBL/GenBank/DDBJ databases">
        <authorList>
            <person name="Amann R."/>
            <person name="Ferriera S."/>
            <person name="Johnson J."/>
            <person name="Kravitz S."/>
            <person name="Halpern A."/>
            <person name="Remington K."/>
            <person name="Beeson K."/>
            <person name="Tran B."/>
            <person name="Rogers Y.-H."/>
            <person name="Friedman R."/>
            <person name="Venter J.C."/>
        </authorList>
    </citation>
    <scope>NUCLEOTIDE SEQUENCE [LARGE SCALE GENOMIC DNA]</scope>
    <source>
        <strain evidence="2 3">DSM 3645</strain>
    </source>
</reference>
<name>A3ZY57_9BACT</name>
<dbReference type="Proteomes" id="UP000004358">
    <property type="component" value="Unassembled WGS sequence"/>
</dbReference>
<evidence type="ECO:0000313" key="2">
    <source>
        <dbReference type="EMBL" id="EAQ78528.1"/>
    </source>
</evidence>
<protein>
    <recommendedName>
        <fullName evidence="4">Carboxypeptidase regulatory-like domain-containing protein</fullName>
    </recommendedName>
</protein>
<dbReference type="RefSeq" id="WP_002653221.1">
    <property type="nucleotide sequence ID" value="NZ_CH672376.1"/>
</dbReference>
<dbReference type="EMBL" id="AANZ01000020">
    <property type="protein sequence ID" value="EAQ78528.1"/>
    <property type="molecule type" value="Genomic_DNA"/>
</dbReference>
<sequence length="136" mass="14273">MIYYRFCCIAVLFLTLGCDPAASPNSATVSGVVTLNGASLNSGRIYFNVDNGSAVRSAEIQVDGSYQVVDVPAGVAGVAIMVPPAPSMPSNDPTAPAVAISNVTPVSIPKKYEKVETSKLTYEIVPGEQTRDIHLQ</sequence>
<dbReference type="eggNOG" id="ENOG502ZD7N">
    <property type="taxonomic scope" value="Bacteria"/>
</dbReference>
<evidence type="ECO:0000256" key="1">
    <source>
        <dbReference type="SAM" id="SignalP"/>
    </source>
</evidence>
<dbReference type="AlphaFoldDB" id="A3ZY57"/>
<organism evidence="2 3">
    <name type="scientific">Blastopirellula marina DSM 3645</name>
    <dbReference type="NCBI Taxonomy" id="314230"/>
    <lineage>
        <taxon>Bacteria</taxon>
        <taxon>Pseudomonadati</taxon>
        <taxon>Planctomycetota</taxon>
        <taxon>Planctomycetia</taxon>
        <taxon>Pirellulales</taxon>
        <taxon>Pirellulaceae</taxon>
        <taxon>Blastopirellula</taxon>
    </lineage>
</organism>
<comment type="caution">
    <text evidence="2">The sequence shown here is derived from an EMBL/GenBank/DDBJ whole genome shotgun (WGS) entry which is preliminary data.</text>
</comment>
<feature type="signal peptide" evidence="1">
    <location>
        <begin position="1"/>
        <end position="21"/>
    </location>
</feature>
<evidence type="ECO:0008006" key="4">
    <source>
        <dbReference type="Google" id="ProtNLM"/>
    </source>
</evidence>
<accession>A3ZY57</accession>
<gene>
    <name evidence="2" type="ORF">DSM3645_26634</name>
</gene>
<proteinExistence type="predicted"/>